<dbReference type="PROSITE" id="PS00086">
    <property type="entry name" value="CYTOCHROME_P450"/>
    <property type="match status" value="1"/>
</dbReference>
<dbReference type="PROSITE" id="PS50850">
    <property type="entry name" value="MFS"/>
    <property type="match status" value="1"/>
</dbReference>
<gene>
    <name evidence="11" type="ORF">CSIM01_09587</name>
</gene>
<dbReference type="InterPro" id="IPR011701">
    <property type="entry name" value="MFS"/>
</dbReference>
<dbReference type="SUPFAM" id="SSF103473">
    <property type="entry name" value="MFS general substrate transporter"/>
    <property type="match status" value="1"/>
</dbReference>
<dbReference type="PRINTS" id="PR00385">
    <property type="entry name" value="P450"/>
</dbReference>
<feature type="transmembrane region" description="Helical" evidence="9">
    <location>
        <begin position="765"/>
        <end position="785"/>
    </location>
</feature>
<dbReference type="Gene3D" id="1.10.630.10">
    <property type="entry name" value="Cytochrome P450"/>
    <property type="match status" value="1"/>
</dbReference>
<keyword evidence="9" id="KW-1133">Transmembrane helix</keyword>
<dbReference type="InterPro" id="IPR001128">
    <property type="entry name" value="Cyt_P450"/>
</dbReference>
<evidence type="ECO:0000313" key="12">
    <source>
        <dbReference type="Proteomes" id="UP000070328"/>
    </source>
</evidence>
<dbReference type="Pfam" id="PF07690">
    <property type="entry name" value="MFS_1"/>
    <property type="match status" value="1"/>
</dbReference>
<accession>A0A135T3D4</accession>
<organism evidence="11 12">
    <name type="scientific">Colletotrichum simmondsii</name>
    <dbReference type="NCBI Taxonomy" id="703756"/>
    <lineage>
        <taxon>Eukaryota</taxon>
        <taxon>Fungi</taxon>
        <taxon>Dikarya</taxon>
        <taxon>Ascomycota</taxon>
        <taxon>Pezizomycotina</taxon>
        <taxon>Sordariomycetes</taxon>
        <taxon>Hypocreomycetidae</taxon>
        <taxon>Glomerellales</taxon>
        <taxon>Glomerellaceae</taxon>
        <taxon>Colletotrichum</taxon>
        <taxon>Colletotrichum acutatum species complex</taxon>
    </lineage>
</organism>
<dbReference type="PANTHER" id="PTHR11360">
    <property type="entry name" value="MONOCARBOXYLATE TRANSPORTER"/>
    <property type="match status" value="1"/>
</dbReference>
<sequence length="1035" mass="113443">MADTLDTTNPIQWLAILAPFTAVLPILYILYQIILPKPIPGIPYNKHAAKSIFGDIPDIKRESPGNLLSWIAAQSRRHNSPIFQVWLGPLAKPAVVIADFQEGQDILLRRKELDRSSFMSNVLAGEAKSFHITLKTGPQWKAQRRLLQDLMTPAFLHKVAAPNIYNSALRLLDLWKRKAHLAAGKAFSAENDVFYAALDAVLDFGFGDAAPMRALVPQAELLASMSATNVTAEHSSAHDSDVMEFPIASIHPALEATLQSVENVGGVAMTGFPKIAWSVIGLRPSVRQGRAVRDDFLVDQVLQASERFKTELRDVDNEDKHVKSAIDLMVRRLNSVMEKEGHLLPDWIETMRAESGGFVVAGHDTTSTTLCWGIKFIADDQAVQQRLFDSIRSFHTAASSEDRLPTHSEICDANIPYLDAVIEEMLRLAHTAASQDRECKEDTVILGHVIPKGTTVIVPNKGPSFTEPGYEIEERLRSPSSRKAATDFGTRVWDSHEMGRFKPDRWLVRDEKGDDEYNASAGPTLPFGLGLRGCFGRKLAYMEMKLLITVLIWSFEFQKCAESLSSYEKLPHDLDRLCFEIMSKDEPLHTRPPVVEPFPVGPREDDELKDGRPILAPSSTEPGTVVQQSPATDGGMVAWLQVSSAFALYWNSLGLLNGFGAFQTYYETTLLPSDSSSAIAWVGSVQVFFLMAGGVIFGPLYDLGYARSMLLTGTFLVVFGFMMTSISTQYYQFLLAQGFCVGIGSSCLYIVAITLVPAYFTARRALAMGVATVGSSLGATTYPLIFESLQPRIGFPWTVRVIGFVTLAMSCYAVIVARPRTKGAKTLITKNNSLKEIAEIAGLLDARYMVQCVAIFFSNLAFFQPLYYIQSYAQSHGMEGAALAKYLLVILNAVGIPGRILPSLIADKFGVLNTYIGICTMTAITVFYWISVNNTAGNVAFAVLYGFFCASVVTLAPVVLASITDDLGILGTRLGFVAVLKGIGSLIGPPIAGAILGSTGSYLGVQLFTGLAMSLTVVFAAYLRVWIFRRKVDEV</sequence>
<dbReference type="Gene3D" id="1.20.1250.20">
    <property type="entry name" value="MFS general substrate transporter like domains"/>
    <property type="match status" value="1"/>
</dbReference>
<comment type="similarity">
    <text evidence="3">Belongs to the major facilitator superfamily. Monocarboxylate porter (TC 2.A.1.13) family.</text>
</comment>
<evidence type="ECO:0000256" key="3">
    <source>
        <dbReference type="ARBA" id="ARBA00006727"/>
    </source>
</evidence>
<evidence type="ECO:0000256" key="4">
    <source>
        <dbReference type="ARBA" id="ARBA00010617"/>
    </source>
</evidence>
<dbReference type="OrthoDB" id="1470350at2759"/>
<keyword evidence="6 8" id="KW-0408">Iron</keyword>
<evidence type="ECO:0000256" key="8">
    <source>
        <dbReference type="PIRSR" id="PIRSR602403-1"/>
    </source>
</evidence>
<dbReference type="InterPro" id="IPR020846">
    <property type="entry name" value="MFS_dom"/>
</dbReference>
<dbReference type="InterPro" id="IPR002403">
    <property type="entry name" value="Cyt_P450_E_grp-IV"/>
</dbReference>
<dbReference type="InterPro" id="IPR036396">
    <property type="entry name" value="Cyt_P450_sf"/>
</dbReference>
<feature type="transmembrane region" description="Helical" evidence="9">
    <location>
        <begin position="848"/>
        <end position="869"/>
    </location>
</feature>
<dbReference type="GO" id="GO:0020037">
    <property type="term" value="F:heme binding"/>
    <property type="evidence" value="ECO:0007669"/>
    <property type="project" value="InterPro"/>
</dbReference>
<dbReference type="GO" id="GO:0016705">
    <property type="term" value="F:oxidoreductase activity, acting on paired donors, with incorporation or reduction of molecular oxygen"/>
    <property type="evidence" value="ECO:0007669"/>
    <property type="project" value="InterPro"/>
</dbReference>
<dbReference type="Pfam" id="PF00067">
    <property type="entry name" value="p450"/>
    <property type="match status" value="3"/>
</dbReference>
<evidence type="ECO:0000256" key="7">
    <source>
        <dbReference type="ARBA" id="ARBA00023033"/>
    </source>
</evidence>
<evidence type="ECO:0000313" key="11">
    <source>
        <dbReference type="EMBL" id="KXH42625.1"/>
    </source>
</evidence>
<keyword evidence="12" id="KW-1185">Reference proteome</keyword>
<dbReference type="GO" id="GO:0005506">
    <property type="term" value="F:iron ion binding"/>
    <property type="evidence" value="ECO:0007669"/>
    <property type="project" value="InterPro"/>
</dbReference>
<comment type="subcellular location">
    <subcellularLocation>
        <location evidence="2">Membrane</location>
        <topology evidence="2">Multi-pass membrane protein</topology>
    </subcellularLocation>
</comment>
<feature type="transmembrane region" description="Helical" evidence="9">
    <location>
        <begin position="912"/>
        <end position="930"/>
    </location>
</feature>
<evidence type="ECO:0000256" key="2">
    <source>
        <dbReference type="ARBA" id="ARBA00004141"/>
    </source>
</evidence>
<feature type="binding site" description="axial binding residue" evidence="8">
    <location>
        <position position="534"/>
    </location>
    <ligand>
        <name>heme</name>
        <dbReference type="ChEBI" id="CHEBI:30413"/>
    </ligand>
    <ligandPart>
        <name>Fe</name>
        <dbReference type="ChEBI" id="CHEBI:18248"/>
    </ligandPart>
</feature>
<dbReference type="EMBL" id="JFBX01000296">
    <property type="protein sequence ID" value="KXH42625.1"/>
    <property type="molecule type" value="Genomic_DNA"/>
</dbReference>
<evidence type="ECO:0000256" key="9">
    <source>
        <dbReference type="SAM" id="Phobius"/>
    </source>
</evidence>
<feature type="transmembrane region" description="Helical" evidence="9">
    <location>
        <begin position="709"/>
        <end position="728"/>
    </location>
</feature>
<dbReference type="Proteomes" id="UP000070328">
    <property type="component" value="Unassembled WGS sequence"/>
</dbReference>
<feature type="transmembrane region" description="Helical" evidence="9">
    <location>
        <begin position="12"/>
        <end position="31"/>
    </location>
</feature>
<name>A0A135T3D4_9PEZI</name>
<dbReference type="InterPro" id="IPR050327">
    <property type="entry name" value="Proton-linked_MCT"/>
</dbReference>
<dbReference type="GO" id="GO:0016020">
    <property type="term" value="C:membrane"/>
    <property type="evidence" value="ECO:0007669"/>
    <property type="project" value="UniProtKB-SubCell"/>
</dbReference>
<keyword evidence="7" id="KW-0560">Oxidoreductase</keyword>
<keyword evidence="5 8" id="KW-0479">Metal-binding</keyword>
<feature type="transmembrane region" description="Helical" evidence="9">
    <location>
        <begin position="678"/>
        <end position="697"/>
    </location>
</feature>
<feature type="transmembrane region" description="Helical" evidence="9">
    <location>
        <begin position="797"/>
        <end position="817"/>
    </location>
</feature>
<dbReference type="GO" id="GO:0022857">
    <property type="term" value="F:transmembrane transporter activity"/>
    <property type="evidence" value="ECO:0007669"/>
    <property type="project" value="InterPro"/>
</dbReference>
<feature type="transmembrane region" description="Helical" evidence="9">
    <location>
        <begin position="881"/>
        <end position="900"/>
    </location>
</feature>
<keyword evidence="7" id="KW-0503">Monooxygenase</keyword>
<evidence type="ECO:0000256" key="6">
    <source>
        <dbReference type="ARBA" id="ARBA00023004"/>
    </source>
</evidence>
<evidence type="ECO:0000259" key="10">
    <source>
        <dbReference type="PROSITE" id="PS50850"/>
    </source>
</evidence>
<protein>
    <submittedName>
        <fullName evidence="11">Cytochrome P450</fullName>
    </submittedName>
</protein>
<proteinExistence type="inferred from homology"/>
<feature type="transmembrane region" description="Helical" evidence="9">
    <location>
        <begin position="942"/>
        <end position="963"/>
    </location>
</feature>
<feature type="transmembrane region" description="Helical" evidence="9">
    <location>
        <begin position="975"/>
        <end position="996"/>
    </location>
</feature>
<keyword evidence="9" id="KW-0812">Transmembrane</keyword>
<reference evidence="11 12" key="1">
    <citation type="submission" date="2014-02" db="EMBL/GenBank/DDBJ databases">
        <title>The genome sequence of Colletotrichum simmondsii CBS122122.</title>
        <authorList>
            <person name="Baroncelli R."/>
            <person name="Thon M.R."/>
        </authorList>
    </citation>
    <scope>NUCLEOTIDE SEQUENCE [LARGE SCALE GENOMIC DNA]</scope>
    <source>
        <strain evidence="11 12">CBS122122</strain>
    </source>
</reference>
<dbReference type="InterPro" id="IPR017972">
    <property type="entry name" value="Cyt_P450_CS"/>
</dbReference>
<comment type="caution">
    <text evidence="11">The sequence shown here is derived from an EMBL/GenBank/DDBJ whole genome shotgun (WGS) entry which is preliminary data.</text>
</comment>
<comment type="similarity">
    <text evidence="4">Belongs to the cytochrome P450 family.</text>
</comment>
<dbReference type="GO" id="GO:0004497">
    <property type="term" value="F:monooxygenase activity"/>
    <property type="evidence" value="ECO:0007669"/>
    <property type="project" value="UniProtKB-KW"/>
</dbReference>
<feature type="transmembrane region" description="Helical" evidence="9">
    <location>
        <begin position="1002"/>
        <end position="1023"/>
    </location>
</feature>
<evidence type="ECO:0000256" key="1">
    <source>
        <dbReference type="ARBA" id="ARBA00001971"/>
    </source>
</evidence>
<comment type="cofactor">
    <cofactor evidence="1 8">
        <name>heme</name>
        <dbReference type="ChEBI" id="CHEBI:30413"/>
    </cofactor>
</comment>
<feature type="domain" description="Major facilitator superfamily (MFS) profile" evidence="10">
    <location>
        <begin position="638"/>
        <end position="1024"/>
    </location>
</feature>
<dbReference type="PRINTS" id="PR00465">
    <property type="entry name" value="EP450IV"/>
</dbReference>
<dbReference type="AlphaFoldDB" id="A0A135T3D4"/>
<feature type="transmembrane region" description="Helical" evidence="9">
    <location>
        <begin position="734"/>
        <end position="758"/>
    </location>
</feature>
<dbReference type="InterPro" id="IPR036259">
    <property type="entry name" value="MFS_trans_sf"/>
</dbReference>
<dbReference type="CDD" id="cd17352">
    <property type="entry name" value="MFS_MCT_SLC16"/>
    <property type="match status" value="1"/>
</dbReference>
<dbReference type="SUPFAM" id="SSF48264">
    <property type="entry name" value="Cytochrome P450"/>
    <property type="match status" value="1"/>
</dbReference>
<keyword evidence="9" id="KW-0472">Membrane</keyword>
<dbReference type="PANTHER" id="PTHR11360:SF280">
    <property type="entry name" value="MONOCARBOXYLATE TRANSPORTER, PUTATIVE (AFU_ORTHOLOGUE AFUA_1G05170)-RELATED"/>
    <property type="match status" value="1"/>
</dbReference>
<keyword evidence="8" id="KW-0349">Heme</keyword>
<evidence type="ECO:0000256" key="5">
    <source>
        <dbReference type="ARBA" id="ARBA00022723"/>
    </source>
</evidence>